<dbReference type="Pfam" id="PF15239">
    <property type="entry name" value="CFAP96-like"/>
    <property type="match status" value="1"/>
</dbReference>
<evidence type="ECO:0000256" key="1">
    <source>
        <dbReference type="SAM" id="MobiDB-lite"/>
    </source>
</evidence>
<dbReference type="EMBL" id="BLBS01000041">
    <property type="protein sequence ID" value="GET90551.1"/>
    <property type="molecule type" value="Genomic_DNA"/>
</dbReference>
<reference evidence="2" key="1">
    <citation type="submission" date="2019-11" db="EMBL/GenBank/DDBJ databases">
        <title>Leishmania tarentolae CDS.</title>
        <authorList>
            <person name="Goto Y."/>
            <person name="Yamagishi J."/>
        </authorList>
    </citation>
    <scope>NUCLEOTIDE SEQUENCE [LARGE SCALE GENOMIC DNA]</scope>
    <source>
        <strain evidence="2">Parrot Tar II</strain>
    </source>
</reference>
<dbReference type="PDB" id="9E78">
    <property type="method" value="EM"/>
    <property type="resolution" value="2.90 A"/>
    <property type="chains" value="4A/4B=1-480"/>
</dbReference>
<dbReference type="Proteomes" id="UP000419144">
    <property type="component" value="Unassembled WGS sequence"/>
</dbReference>
<feature type="region of interest" description="Disordered" evidence="1">
    <location>
        <begin position="331"/>
        <end position="354"/>
    </location>
</feature>
<feature type="region of interest" description="Disordered" evidence="1">
    <location>
        <begin position="149"/>
        <end position="173"/>
    </location>
</feature>
<evidence type="ECO:0007829" key="4">
    <source>
        <dbReference type="PDB" id="9E78"/>
    </source>
</evidence>
<comment type="caution">
    <text evidence="2">The sequence shown here is derived from an EMBL/GenBank/DDBJ whole genome shotgun (WGS) entry which is preliminary data.</text>
</comment>
<dbReference type="VEuPathDB" id="TriTrypDB:LtaPh_2927600"/>
<name>A0A640KMR0_LEITA</name>
<dbReference type="GO" id="GO:0005881">
    <property type="term" value="C:cytoplasmic microtubule"/>
    <property type="evidence" value="ECO:0007669"/>
    <property type="project" value="TreeGrafter"/>
</dbReference>
<sequence>MICCRSAAAGRGTPKARGCNIGAPVSKPGSSILCTAFSCLTRMNKEAAWLCGRGFSPCSLSLGLLPLCRAQERTHDPCQTKRVGDAHMPESCTSISFIPPHERVPLLSHLYCLLQFSFPLHPPPPRCQASSLSSPAVSNMTDKSAYGGLFQDPPYLSSDLDPKKTDPYDKRDAIPSRYLGKSMTIGGRVPPGQHPDAYFEKRFLTLASSEQNGGKPVGYDEGKGLTAASKKNTKHPISDKEFLYSSYPEKSTGPGSYYGCFQNRPHEYMTEPWDDGKSKKKRKAKKPKEEEPTHLPNVKTNPAKKGTYGYPGLLLSNPSYDDNWKKNYAAAEADRARRERKQGPPPKALGPPLHIPGVSHPYIDEMPNTGVSAVYAAYEPPADSAAAKRKAKREAAAAPTLHQTRAFYGSANRSGEQGCLNPFPNLWVHPNETQPSKIAQRKQAQKEKEEAARKPKLTEVWKPNSFEKTSVISSCLRRFY</sequence>
<keyword evidence="4" id="KW-0002">3D-structure</keyword>
<reference evidence="4" key="2">
    <citation type="journal article" date="2025" name="Science">
        <title>Evolutionary adaptations of doublet microtubules in trypanosomatid parasites.</title>
        <authorList>
            <person name="Doran M.H."/>
            <person name="Niu Q."/>
            <person name="Zeng J."/>
            <person name="Beneke T."/>
            <person name="Smith J."/>
            <person name="Ren P."/>
            <person name="Fochler S."/>
            <person name="Coscia A."/>
            <person name="Hoog J.L."/>
            <person name="Meleppattu S."/>
            <person name="Lishko P.V."/>
            <person name="Wheeler R.J."/>
            <person name="Gluenz E."/>
            <person name="Zhang R."/>
            <person name="Brown A."/>
        </authorList>
    </citation>
    <scope>STRUCTURE BY ELECTRON MICROSCOPY (2.90 ANGSTROMS)</scope>
</reference>
<feature type="compositionally biased region" description="Basic and acidic residues" evidence="1">
    <location>
        <begin position="444"/>
        <end position="456"/>
    </location>
</feature>
<dbReference type="EMDB" id="EMD-47661"/>
<feature type="region of interest" description="Disordered" evidence="1">
    <location>
        <begin position="436"/>
        <end position="456"/>
    </location>
</feature>
<dbReference type="InterPro" id="IPR029358">
    <property type="entry name" value="CFAP96"/>
</dbReference>
<gene>
    <name evidence="2" type="ORF">LtaPh_2927600</name>
</gene>
<feature type="region of interest" description="Disordered" evidence="1">
    <location>
        <begin position="268"/>
        <end position="305"/>
    </location>
</feature>
<dbReference type="OrthoDB" id="276733at2759"/>
<accession>A0A640KMR0</accession>
<evidence type="ECO:0000313" key="3">
    <source>
        <dbReference type="Proteomes" id="UP000419144"/>
    </source>
</evidence>
<dbReference type="PANTHER" id="PTHR31144">
    <property type="entry name" value="UPF0602 PROTEIN C4ORF47"/>
    <property type="match status" value="1"/>
</dbReference>
<protein>
    <submittedName>
        <fullName evidence="2">Uncharacterized protein</fullName>
    </submittedName>
</protein>
<feature type="compositionally biased region" description="Basic and acidic residues" evidence="1">
    <location>
        <begin position="160"/>
        <end position="173"/>
    </location>
</feature>
<proteinExistence type="evidence at protein level"/>
<evidence type="ECO:0000313" key="2">
    <source>
        <dbReference type="EMBL" id="GET90551.1"/>
    </source>
</evidence>
<organism evidence="2 3">
    <name type="scientific">Leishmania tarentolae</name>
    <name type="common">Sauroleishmania tarentolae</name>
    <dbReference type="NCBI Taxonomy" id="5689"/>
    <lineage>
        <taxon>Eukaryota</taxon>
        <taxon>Discoba</taxon>
        <taxon>Euglenozoa</taxon>
        <taxon>Kinetoplastea</taxon>
        <taxon>Metakinetoplastina</taxon>
        <taxon>Trypanosomatida</taxon>
        <taxon>Trypanosomatidae</taxon>
        <taxon>Leishmaniinae</taxon>
        <taxon>Leishmania</taxon>
        <taxon>lizard Leishmania</taxon>
    </lineage>
</organism>
<feature type="compositionally biased region" description="Basic and acidic residues" evidence="1">
    <location>
        <begin position="268"/>
        <end position="277"/>
    </location>
</feature>
<dbReference type="AlphaFoldDB" id="A0A640KMR0"/>
<keyword evidence="3" id="KW-1185">Reference proteome</keyword>
<dbReference type="PANTHER" id="PTHR31144:SF6">
    <property type="entry name" value="CILIA-AND FLAGELLA-ASSOCIATED PROTEIN 96"/>
    <property type="match status" value="1"/>
</dbReference>